<evidence type="ECO:0000313" key="2">
    <source>
        <dbReference type="EMBL" id="KTB39950.1"/>
    </source>
</evidence>
<evidence type="ECO:0008006" key="4">
    <source>
        <dbReference type="Google" id="ProtNLM"/>
    </source>
</evidence>
<name>A0A0W0FUT8_MONRR</name>
<accession>A0A0W0FUT8</accession>
<dbReference type="AlphaFoldDB" id="A0A0W0FUT8"/>
<protein>
    <recommendedName>
        <fullName evidence="4">MULE transposase domain-containing protein</fullName>
    </recommendedName>
</protein>
<feature type="compositionally biased region" description="Basic residues" evidence="1">
    <location>
        <begin position="199"/>
        <end position="210"/>
    </location>
</feature>
<reference evidence="2 3" key="1">
    <citation type="submission" date="2015-12" db="EMBL/GenBank/DDBJ databases">
        <title>Draft genome sequence of Moniliophthora roreri, the causal agent of frosty pod rot of cacao.</title>
        <authorList>
            <person name="Aime M.C."/>
            <person name="Diaz-Valderrama J.R."/>
            <person name="Kijpornyongpan T."/>
            <person name="Phillips-Mora W."/>
        </authorList>
    </citation>
    <scope>NUCLEOTIDE SEQUENCE [LARGE SCALE GENOMIC DNA]</scope>
    <source>
        <strain evidence="2 3">MCA 2952</strain>
    </source>
</reference>
<feature type="compositionally biased region" description="Basic and acidic residues" evidence="1">
    <location>
        <begin position="183"/>
        <end position="198"/>
    </location>
</feature>
<dbReference type="EMBL" id="LATX01001622">
    <property type="protein sequence ID" value="KTB39950.1"/>
    <property type="molecule type" value="Genomic_DNA"/>
</dbReference>
<gene>
    <name evidence="2" type="ORF">WG66_7474</name>
</gene>
<dbReference type="Proteomes" id="UP000054988">
    <property type="component" value="Unassembled WGS sequence"/>
</dbReference>
<evidence type="ECO:0000313" key="3">
    <source>
        <dbReference type="Proteomes" id="UP000054988"/>
    </source>
</evidence>
<comment type="caution">
    <text evidence="2">The sequence shown here is derived from an EMBL/GenBank/DDBJ whole genome shotgun (WGS) entry which is preliminary data.</text>
</comment>
<feature type="region of interest" description="Disordered" evidence="1">
    <location>
        <begin position="183"/>
        <end position="215"/>
    </location>
</feature>
<proteinExistence type="predicted"/>
<evidence type="ECO:0000256" key="1">
    <source>
        <dbReference type="SAM" id="MobiDB-lite"/>
    </source>
</evidence>
<sequence>MSETLWKRNKGPVKSAQILLSEFREDIDFFSDIVPEEGIVIVAFGLKGQLEALGRGKSKEGGIDATFNTNSSGLELYSIMGEHDNTGMPLSYCLVMTILKDHYGVDYNGGFVHVDKDMAEIEMIQEAWKLAKIQICLYHMKKAVRRHIGMAKLATTPYQPDRAHAYFLFIDSKFKLAGKPDKAEHEGGILDNGVEDKPRKQRGEKKKAHTIHPSQPQCTWALNVMSLAQQQQQLNTA</sequence>
<organism evidence="2 3">
    <name type="scientific">Moniliophthora roreri</name>
    <name type="common">Frosty pod rot fungus</name>
    <name type="synonym">Monilia roreri</name>
    <dbReference type="NCBI Taxonomy" id="221103"/>
    <lineage>
        <taxon>Eukaryota</taxon>
        <taxon>Fungi</taxon>
        <taxon>Dikarya</taxon>
        <taxon>Basidiomycota</taxon>
        <taxon>Agaricomycotina</taxon>
        <taxon>Agaricomycetes</taxon>
        <taxon>Agaricomycetidae</taxon>
        <taxon>Agaricales</taxon>
        <taxon>Marasmiineae</taxon>
        <taxon>Marasmiaceae</taxon>
        <taxon>Moniliophthora</taxon>
    </lineage>
</organism>